<dbReference type="EMBL" id="JAIXMP010000053">
    <property type="protein sequence ID" value="KAI9245229.1"/>
    <property type="molecule type" value="Genomic_DNA"/>
</dbReference>
<feature type="compositionally biased region" description="Basic and acidic residues" evidence="1">
    <location>
        <begin position="411"/>
        <end position="422"/>
    </location>
</feature>
<dbReference type="CDD" id="cd06093">
    <property type="entry name" value="PX_domain"/>
    <property type="match status" value="1"/>
</dbReference>
<dbReference type="SUPFAM" id="SSF64268">
    <property type="entry name" value="PX domain"/>
    <property type="match status" value="1"/>
</dbReference>
<dbReference type="PROSITE" id="PS50195">
    <property type="entry name" value="PX"/>
    <property type="match status" value="1"/>
</dbReference>
<sequence>MSDSPLTLTVPEAAASTDIIQFKLVLGGQTEEALEDYITRHQLVQPTVFRSFQQISWLHEKLTRAFPELVVPPLPDPPSLQRMDDQDYVERKRLQVLRFFEKIISRSIFADHDDFVHFLSNDMTPTEVGQANRGVLSFLRFNRVIRSNTDRGFKSYKATEPVEGNDQDTFHRHQIYILMLESYFGTIAESLGQMIQTREGLADVLAHMGDVVIETTQSKYRLGNGDSETHRKVQRALDHKMQLFGLLMDELGFIFTRQGIEENMKFGDVMIEYKNSMDGLKTAFNVRTQKLMDYVESLKHRNKKRDKADKLKLRMGLHSPEVQATMVEEEEATNELHTSRQEFDTCQAKVKQEIQLFETQKQHDITRAIHDYVHLSLRYERSKLASLEKAVHDIRQFHPKPVSLAHALLSEDHHESSTHEDESSTASSSTATFDTKQHRKRRRRRPRSRKHGPQAILSSASLPTSTPRKSKSQQLHSNSKDHPSDDEDQDNRQPSSAQSSSRVSPFIRYESQSRVHMSASYDERLGGAAGWLNSSD</sequence>
<accession>A0AAD5P7P2</accession>
<dbReference type="InterPro" id="IPR001683">
    <property type="entry name" value="PX_dom"/>
</dbReference>
<dbReference type="Gene3D" id="1.20.1270.60">
    <property type="entry name" value="Arfaptin homology (AH) domain/BAR domain"/>
    <property type="match status" value="1"/>
</dbReference>
<dbReference type="Pfam" id="PF09325">
    <property type="entry name" value="Vps5"/>
    <property type="match status" value="1"/>
</dbReference>
<dbReference type="InterPro" id="IPR036871">
    <property type="entry name" value="PX_dom_sf"/>
</dbReference>
<feature type="region of interest" description="Disordered" evidence="1">
    <location>
        <begin position="411"/>
        <end position="536"/>
    </location>
</feature>
<dbReference type="GO" id="GO:0035091">
    <property type="term" value="F:phosphatidylinositol binding"/>
    <property type="evidence" value="ECO:0007669"/>
    <property type="project" value="InterPro"/>
</dbReference>
<reference evidence="3" key="1">
    <citation type="journal article" date="2022" name="IScience">
        <title>Evolution of zygomycete secretomes and the origins of terrestrial fungal ecologies.</title>
        <authorList>
            <person name="Chang Y."/>
            <person name="Wang Y."/>
            <person name="Mondo S."/>
            <person name="Ahrendt S."/>
            <person name="Andreopoulos W."/>
            <person name="Barry K."/>
            <person name="Beard J."/>
            <person name="Benny G.L."/>
            <person name="Blankenship S."/>
            <person name="Bonito G."/>
            <person name="Cuomo C."/>
            <person name="Desiro A."/>
            <person name="Gervers K.A."/>
            <person name="Hundley H."/>
            <person name="Kuo A."/>
            <person name="LaButti K."/>
            <person name="Lang B.F."/>
            <person name="Lipzen A."/>
            <person name="O'Donnell K."/>
            <person name="Pangilinan J."/>
            <person name="Reynolds N."/>
            <person name="Sandor L."/>
            <person name="Smith M.E."/>
            <person name="Tsang A."/>
            <person name="Grigoriev I.V."/>
            <person name="Stajich J.E."/>
            <person name="Spatafora J.W."/>
        </authorList>
    </citation>
    <scope>NUCLEOTIDE SEQUENCE</scope>
    <source>
        <strain evidence="3">RSA 2281</strain>
    </source>
</reference>
<feature type="compositionally biased region" description="Low complexity" evidence="1">
    <location>
        <begin position="492"/>
        <end position="505"/>
    </location>
</feature>
<dbReference type="PANTHER" id="PTHR10555">
    <property type="entry name" value="SORTING NEXIN"/>
    <property type="match status" value="1"/>
</dbReference>
<dbReference type="AlphaFoldDB" id="A0AAD5P7P2"/>
<dbReference type="Gene3D" id="3.30.1520.10">
    <property type="entry name" value="Phox-like domain"/>
    <property type="match status" value="1"/>
</dbReference>
<evidence type="ECO:0000259" key="2">
    <source>
        <dbReference type="PROSITE" id="PS50195"/>
    </source>
</evidence>
<dbReference type="Pfam" id="PF00787">
    <property type="entry name" value="PX"/>
    <property type="match status" value="1"/>
</dbReference>
<feature type="domain" description="PX" evidence="2">
    <location>
        <begin position="1"/>
        <end position="126"/>
    </location>
</feature>
<evidence type="ECO:0000313" key="3">
    <source>
        <dbReference type="EMBL" id="KAI9245229.1"/>
    </source>
</evidence>
<feature type="compositionally biased region" description="Basic residues" evidence="1">
    <location>
        <begin position="437"/>
        <end position="452"/>
    </location>
</feature>
<dbReference type="InterPro" id="IPR015404">
    <property type="entry name" value="Vps5_C"/>
</dbReference>
<gene>
    <name evidence="3" type="ORF">BDA99DRAFT_528301</name>
</gene>
<protein>
    <submittedName>
        <fullName evidence="3">Vps5 C terminal like-domain-containing protein</fullName>
    </submittedName>
</protein>
<proteinExistence type="predicted"/>
<keyword evidence="4" id="KW-1185">Reference proteome</keyword>
<comment type="caution">
    <text evidence="3">The sequence shown here is derived from an EMBL/GenBank/DDBJ whole genome shotgun (WGS) entry which is preliminary data.</text>
</comment>
<reference evidence="3" key="2">
    <citation type="submission" date="2023-02" db="EMBL/GenBank/DDBJ databases">
        <authorList>
            <consortium name="DOE Joint Genome Institute"/>
            <person name="Mondo S.J."/>
            <person name="Chang Y."/>
            <person name="Wang Y."/>
            <person name="Ahrendt S."/>
            <person name="Andreopoulos W."/>
            <person name="Barry K."/>
            <person name="Beard J."/>
            <person name="Benny G.L."/>
            <person name="Blankenship S."/>
            <person name="Bonito G."/>
            <person name="Cuomo C."/>
            <person name="Desiro A."/>
            <person name="Gervers K.A."/>
            <person name="Hundley H."/>
            <person name="Kuo A."/>
            <person name="LaButti K."/>
            <person name="Lang B.F."/>
            <person name="Lipzen A."/>
            <person name="O'Donnell K."/>
            <person name="Pangilinan J."/>
            <person name="Reynolds N."/>
            <person name="Sandor L."/>
            <person name="Smith M.W."/>
            <person name="Tsang A."/>
            <person name="Grigoriev I.V."/>
            <person name="Stajich J.E."/>
            <person name="Spatafora J.W."/>
        </authorList>
    </citation>
    <scope>NUCLEOTIDE SEQUENCE</scope>
    <source>
        <strain evidence="3">RSA 2281</strain>
    </source>
</reference>
<evidence type="ECO:0000256" key="1">
    <source>
        <dbReference type="SAM" id="MobiDB-lite"/>
    </source>
</evidence>
<organism evidence="3 4">
    <name type="scientific">Phascolomyces articulosus</name>
    <dbReference type="NCBI Taxonomy" id="60185"/>
    <lineage>
        <taxon>Eukaryota</taxon>
        <taxon>Fungi</taxon>
        <taxon>Fungi incertae sedis</taxon>
        <taxon>Mucoromycota</taxon>
        <taxon>Mucoromycotina</taxon>
        <taxon>Mucoromycetes</taxon>
        <taxon>Mucorales</taxon>
        <taxon>Lichtheimiaceae</taxon>
        <taxon>Phascolomyces</taxon>
    </lineage>
</organism>
<evidence type="ECO:0000313" key="4">
    <source>
        <dbReference type="Proteomes" id="UP001209540"/>
    </source>
</evidence>
<dbReference type="GO" id="GO:0005768">
    <property type="term" value="C:endosome"/>
    <property type="evidence" value="ECO:0007669"/>
    <property type="project" value="TreeGrafter"/>
</dbReference>
<dbReference type="SMART" id="SM00312">
    <property type="entry name" value="PX"/>
    <property type="match status" value="1"/>
</dbReference>
<dbReference type="SUPFAM" id="SSF103657">
    <property type="entry name" value="BAR/IMD domain-like"/>
    <property type="match status" value="1"/>
</dbReference>
<dbReference type="Proteomes" id="UP001209540">
    <property type="component" value="Unassembled WGS sequence"/>
</dbReference>
<dbReference type="PANTHER" id="PTHR10555:SF170">
    <property type="entry name" value="FI18122P1"/>
    <property type="match status" value="1"/>
</dbReference>
<dbReference type="InterPro" id="IPR027267">
    <property type="entry name" value="AH/BAR_dom_sf"/>
</dbReference>
<name>A0AAD5P7P2_9FUNG</name>
<feature type="compositionally biased region" description="Polar residues" evidence="1">
    <location>
        <begin position="456"/>
        <end position="477"/>
    </location>
</feature>